<feature type="region of interest" description="Disordered" evidence="2">
    <location>
        <begin position="191"/>
        <end position="222"/>
    </location>
</feature>
<dbReference type="GO" id="GO:0017057">
    <property type="term" value="F:6-phosphogluconolactonase activity"/>
    <property type="evidence" value="ECO:0007669"/>
    <property type="project" value="TreeGrafter"/>
</dbReference>
<dbReference type="Gene3D" id="2.130.10.10">
    <property type="entry name" value="YVTN repeat-like/Quinoprotein amine dehydrogenase"/>
    <property type="match status" value="1"/>
</dbReference>
<organism evidence="3 4">
    <name type="scientific">Streptomyces daliensis</name>
    <dbReference type="NCBI Taxonomy" id="299421"/>
    <lineage>
        <taxon>Bacteria</taxon>
        <taxon>Bacillati</taxon>
        <taxon>Actinomycetota</taxon>
        <taxon>Actinomycetes</taxon>
        <taxon>Kitasatosporales</taxon>
        <taxon>Streptomycetaceae</taxon>
        <taxon>Streptomyces</taxon>
    </lineage>
</organism>
<gene>
    <name evidence="3" type="ORF">KDA82_21645</name>
</gene>
<sequence>MGDGEAAAGPPVGARTARRGDARTAHAYLGSFTSAGGHGITTASADPVTGELTALHHTGSAVADPSYLALGAGVLYAVSETTEGAAAAFSLARPERPAPLGGPVPVRGAGPTHLASAGGRLFTANYTSGSVSALPLRADGSLGGQARVRRHEGRGPVAERQEGPHAHAVAPDPSGRWLLAVDLGTDSVHVYDLRDGSQGPDQGPDGEGPLPHREVPLRAGTGPRHLVFHPGGARAYVINELAPTVTTCRWNAADGSLESLRETALLPTEPTGDAPAYPSALVLSADGRFAWAAVRGRDHIAVLALGADGDGMELVTAVPCGGHWPRDLALHPSGRWLYVANERSGDIARFTLDPASGVPAYAGSFPAPAASCVVFAPGAPEGS</sequence>
<evidence type="ECO:0000256" key="1">
    <source>
        <dbReference type="ARBA" id="ARBA00005564"/>
    </source>
</evidence>
<comment type="similarity">
    <text evidence="1">Belongs to the cycloisomerase 2 family.</text>
</comment>
<name>A0A8T4IWN4_9ACTN</name>
<proteinExistence type="inferred from homology"/>
<feature type="compositionally biased region" description="Basic and acidic residues" evidence="2">
    <location>
        <begin position="153"/>
        <end position="165"/>
    </location>
</feature>
<dbReference type="PANTHER" id="PTHR30344">
    <property type="entry name" value="6-PHOSPHOGLUCONOLACTONASE-RELATED"/>
    <property type="match status" value="1"/>
</dbReference>
<evidence type="ECO:0000256" key="2">
    <source>
        <dbReference type="SAM" id="MobiDB-lite"/>
    </source>
</evidence>
<protein>
    <submittedName>
        <fullName evidence="3">Lactonase family protein</fullName>
    </submittedName>
</protein>
<dbReference type="GO" id="GO:0005829">
    <property type="term" value="C:cytosol"/>
    <property type="evidence" value="ECO:0007669"/>
    <property type="project" value="TreeGrafter"/>
</dbReference>
<reference evidence="3" key="1">
    <citation type="submission" date="2021-04" db="EMBL/GenBank/DDBJ databases">
        <title>Sequencing of actinobacteria type strains.</title>
        <authorList>
            <person name="Nguyen G.-S."/>
            <person name="Wentzel A."/>
        </authorList>
    </citation>
    <scope>NUCLEOTIDE SEQUENCE</scope>
    <source>
        <strain evidence="3">DSM 42095</strain>
    </source>
</reference>
<dbReference type="InterPro" id="IPR019405">
    <property type="entry name" value="Lactonase_7-beta_prop"/>
</dbReference>
<evidence type="ECO:0000313" key="3">
    <source>
        <dbReference type="EMBL" id="MBR7675572.1"/>
    </source>
</evidence>
<dbReference type="InterPro" id="IPR015943">
    <property type="entry name" value="WD40/YVTN_repeat-like_dom_sf"/>
</dbReference>
<evidence type="ECO:0000313" key="4">
    <source>
        <dbReference type="Proteomes" id="UP000675554"/>
    </source>
</evidence>
<dbReference type="Pfam" id="PF10282">
    <property type="entry name" value="Lactonase"/>
    <property type="match status" value="1"/>
</dbReference>
<dbReference type="EMBL" id="JAGSMN010000499">
    <property type="protein sequence ID" value="MBR7675572.1"/>
    <property type="molecule type" value="Genomic_DNA"/>
</dbReference>
<feature type="compositionally biased region" description="Low complexity" evidence="2">
    <location>
        <begin position="196"/>
        <end position="209"/>
    </location>
</feature>
<feature type="region of interest" description="Disordered" evidence="2">
    <location>
        <begin position="1"/>
        <end position="20"/>
    </location>
</feature>
<dbReference type="PANTHER" id="PTHR30344:SF1">
    <property type="entry name" value="6-PHOSPHOGLUCONOLACTONASE"/>
    <property type="match status" value="1"/>
</dbReference>
<dbReference type="InterPro" id="IPR050282">
    <property type="entry name" value="Cycloisomerase_2"/>
</dbReference>
<comment type="caution">
    <text evidence="3">The sequence shown here is derived from an EMBL/GenBank/DDBJ whole genome shotgun (WGS) entry which is preliminary data.</text>
</comment>
<dbReference type="InterPro" id="IPR011048">
    <property type="entry name" value="Haem_d1_sf"/>
</dbReference>
<dbReference type="AlphaFoldDB" id="A0A8T4IWN4"/>
<accession>A0A8T4IWN4</accession>
<keyword evidence="4" id="KW-1185">Reference proteome</keyword>
<feature type="region of interest" description="Disordered" evidence="2">
    <location>
        <begin position="143"/>
        <end position="173"/>
    </location>
</feature>
<dbReference type="SUPFAM" id="SSF51004">
    <property type="entry name" value="C-terminal (heme d1) domain of cytochrome cd1-nitrite reductase"/>
    <property type="match status" value="1"/>
</dbReference>
<dbReference type="Proteomes" id="UP000675554">
    <property type="component" value="Unassembled WGS sequence"/>
</dbReference>